<accession>A0A8R1YNH9</accession>
<name>A0A8R1YNH9_PRIPA</name>
<proteinExistence type="predicted"/>
<dbReference type="Proteomes" id="UP000005239">
    <property type="component" value="Unassembled WGS sequence"/>
</dbReference>
<keyword evidence="2" id="KW-1185">Reference proteome</keyword>
<reference evidence="1" key="2">
    <citation type="submission" date="2022-06" db="UniProtKB">
        <authorList>
            <consortium name="EnsemblMetazoa"/>
        </authorList>
    </citation>
    <scope>IDENTIFICATION</scope>
    <source>
        <strain evidence="1">PS312</strain>
    </source>
</reference>
<evidence type="ECO:0000313" key="1">
    <source>
        <dbReference type="EnsemblMetazoa" id="PPA29647.1"/>
    </source>
</evidence>
<evidence type="ECO:0000313" key="2">
    <source>
        <dbReference type="Proteomes" id="UP000005239"/>
    </source>
</evidence>
<reference evidence="2" key="1">
    <citation type="journal article" date="2008" name="Nat. Genet.">
        <title>The Pristionchus pacificus genome provides a unique perspective on nematode lifestyle and parasitism.</title>
        <authorList>
            <person name="Dieterich C."/>
            <person name="Clifton S.W."/>
            <person name="Schuster L.N."/>
            <person name="Chinwalla A."/>
            <person name="Delehaunty K."/>
            <person name="Dinkelacker I."/>
            <person name="Fulton L."/>
            <person name="Fulton R."/>
            <person name="Godfrey J."/>
            <person name="Minx P."/>
            <person name="Mitreva M."/>
            <person name="Roeseler W."/>
            <person name="Tian H."/>
            <person name="Witte H."/>
            <person name="Yang S.P."/>
            <person name="Wilson R.K."/>
            <person name="Sommer R.J."/>
        </authorList>
    </citation>
    <scope>NUCLEOTIDE SEQUENCE [LARGE SCALE GENOMIC DNA]</scope>
    <source>
        <strain evidence="2">PS312</strain>
    </source>
</reference>
<organism evidence="1 2">
    <name type="scientific">Pristionchus pacificus</name>
    <name type="common">Parasitic nematode worm</name>
    <dbReference type="NCBI Taxonomy" id="54126"/>
    <lineage>
        <taxon>Eukaryota</taxon>
        <taxon>Metazoa</taxon>
        <taxon>Ecdysozoa</taxon>
        <taxon>Nematoda</taxon>
        <taxon>Chromadorea</taxon>
        <taxon>Rhabditida</taxon>
        <taxon>Rhabditina</taxon>
        <taxon>Diplogasteromorpha</taxon>
        <taxon>Diplogasteroidea</taxon>
        <taxon>Neodiplogasteridae</taxon>
        <taxon>Pristionchus</taxon>
    </lineage>
</organism>
<dbReference type="AlphaFoldDB" id="A0A8R1YNH9"/>
<gene>
    <name evidence="1" type="primary">WBGene00202516</name>
</gene>
<sequence length="148" mass="16123">LALCPLAVIPEKDQSFAGPTANWFCTLWARYNPLALPLTHHYSDGRGLCYRIPTVPHCSRSEAAAGSRRHRRHSTLTTSSTCTGFHSSCSSIGQKDNSPARFRHDHLSLCGVELRPERGLHQGNANAGSGSGRVLLRLHDVHSAKGDD</sequence>
<dbReference type="EnsemblMetazoa" id="PPA29647.1">
    <property type="protein sequence ID" value="PPA29647.1"/>
    <property type="gene ID" value="WBGene00202516"/>
</dbReference>
<protein>
    <submittedName>
        <fullName evidence="1">Uncharacterized protein</fullName>
    </submittedName>
</protein>